<reference evidence="3 4" key="1">
    <citation type="submission" date="2023-07" db="EMBL/GenBank/DDBJ databases">
        <title>Sequencing the genomes of 1000 actinobacteria strains.</title>
        <authorList>
            <person name="Klenk H.-P."/>
        </authorList>
    </citation>
    <scope>NUCLEOTIDE SEQUENCE [LARGE SCALE GENOMIC DNA]</scope>
    <source>
        <strain evidence="3 4">DSM 22966</strain>
    </source>
</reference>
<dbReference type="Pfam" id="PF07498">
    <property type="entry name" value="Rho_N"/>
    <property type="match status" value="1"/>
</dbReference>
<feature type="compositionally biased region" description="Acidic residues" evidence="1">
    <location>
        <begin position="42"/>
        <end position="53"/>
    </location>
</feature>
<feature type="compositionally biased region" description="Acidic residues" evidence="1">
    <location>
        <begin position="102"/>
        <end position="113"/>
    </location>
</feature>
<dbReference type="SMART" id="SM00959">
    <property type="entry name" value="Rho_N"/>
    <property type="match status" value="7"/>
</dbReference>
<feature type="domain" description="Rho termination factor-like N-terminal" evidence="2">
    <location>
        <begin position="477"/>
        <end position="515"/>
    </location>
</feature>
<gene>
    <name evidence="3" type="ORF">J2S62_001779</name>
</gene>
<evidence type="ECO:0000256" key="1">
    <source>
        <dbReference type="SAM" id="MobiDB-lite"/>
    </source>
</evidence>
<feature type="domain" description="Rho termination factor-like N-terminal" evidence="2">
    <location>
        <begin position="213"/>
        <end position="251"/>
    </location>
</feature>
<feature type="domain" description="Rho termination factor-like N-terminal" evidence="2">
    <location>
        <begin position="411"/>
        <end position="449"/>
    </location>
</feature>
<dbReference type="InterPro" id="IPR011112">
    <property type="entry name" value="Rho-like_N"/>
</dbReference>
<keyword evidence="4" id="KW-1185">Reference proteome</keyword>
<sequence length="586" mass="62576">MDSSQDTSLIRRLGRLVGRSVLTAAAVAVSLYATRRRSNPEESQEPSADEAAEETVATAAEASEEESTVKEAPAEDEAQGTPENEAQESEESTYEVAKDEPVAEETPTEGEADESGREAAAEEPVDEEVPADDESDELEESADEATALEELTADELYPMAQRLGITGRATMDQAQLVEALQAEGVQEIVDGEPVGEEAFAGDESEEAADEARALEELTADELYPVAQQMDIAGRATMDQAQLVEALQAEGVQEIVDGEPVGEEAFAGDESEEAADEARALEDLPADELYPVAQQMDIAGRATMDQAQLVEALQAEGVQEIVDGEPVGEEAFAGDESEEAADEARALEDLPADELYPVAQQMDIAGRATMDQAQLVEALQAEGVQEIVDGEPVGEEAFAGDESEEAADEARALEDLPADELYRVAQQMDIAGRATMDQEQLVEALQAEGVQEIVDGEPVGEEAFAGDESEEAADEARALEDLPADELYPVAQQMDIAGRATMDQEQLVEALQAEGVHEVADGEPVIEGAPAEEDAEEHADEARPLDELTANELYRVAQRLDIAGRSTMRKAQLVEALQAEGIDEAEV</sequence>
<dbReference type="EMBL" id="JAVDYJ010000001">
    <property type="protein sequence ID" value="MDR7347522.1"/>
    <property type="molecule type" value="Genomic_DNA"/>
</dbReference>
<evidence type="ECO:0000313" key="3">
    <source>
        <dbReference type="EMBL" id="MDR7347522.1"/>
    </source>
</evidence>
<feature type="domain" description="Rho termination factor-like N-terminal" evidence="2">
    <location>
        <begin position="147"/>
        <end position="185"/>
    </location>
</feature>
<feature type="region of interest" description="Disordered" evidence="1">
    <location>
        <begin position="32"/>
        <end position="156"/>
    </location>
</feature>
<accession>A0ABU2B1P0</accession>
<dbReference type="Proteomes" id="UP001183794">
    <property type="component" value="Unassembled WGS sequence"/>
</dbReference>
<feature type="domain" description="Rho termination factor-like N-terminal" evidence="2">
    <location>
        <begin position="279"/>
        <end position="317"/>
    </location>
</feature>
<feature type="compositionally biased region" description="Acidic residues" evidence="1">
    <location>
        <begin position="121"/>
        <end position="153"/>
    </location>
</feature>
<feature type="domain" description="Rho termination factor-like N-terminal" evidence="2">
    <location>
        <begin position="345"/>
        <end position="383"/>
    </location>
</feature>
<comment type="caution">
    <text evidence="3">The sequence shown here is derived from an EMBL/GenBank/DDBJ whole genome shotgun (WGS) entry which is preliminary data.</text>
</comment>
<dbReference type="RefSeq" id="WP_310173817.1">
    <property type="nucleotide sequence ID" value="NZ_JAVDYJ010000001.1"/>
</dbReference>
<evidence type="ECO:0000259" key="2">
    <source>
        <dbReference type="SMART" id="SM00959"/>
    </source>
</evidence>
<proteinExistence type="predicted"/>
<evidence type="ECO:0000313" key="4">
    <source>
        <dbReference type="Proteomes" id="UP001183794"/>
    </source>
</evidence>
<organism evidence="3 4">
    <name type="scientific">Enteractinococcus fodinae</name>
    <dbReference type="NCBI Taxonomy" id="684663"/>
    <lineage>
        <taxon>Bacteria</taxon>
        <taxon>Bacillati</taxon>
        <taxon>Actinomycetota</taxon>
        <taxon>Actinomycetes</taxon>
        <taxon>Micrococcales</taxon>
        <taxon>Micrococcaceae</taxon>
    </lineage>
</organism>
<feature type="domain" description="Rho termination factor-like N-terminal" evidence="2">
    <location>
        <begin position="543"/>
        <end position="581"/>
    </location>
</feature>
<name>A0ABU2B1P0_9MICC</name>
<protein>
    <recommendedName>
        <fullName evidence="2">Rho termination factor-like N-terminal domain-containing protein</fullName>
    </recommendedName>
</protein>